<proteinExistence type="inferred from homology"/>
<comment type="similarity">
    <text evidence="9">Belongs to the SecE/SEC61-gamma family.</text>
</comment>
<dbReference type="GO" id="GO:0006605">
    <property type="term" value="P:protein targeting"/>
    <property type="evidence" value="ECO:0007669"/>
    <property type="project" value="UniProtKB-UniRule"/>
</dbReference>
<dbReference type="EMBL" id="JAHLFH010000064">
    <property type="protein sequence ID" value="MBU3819403.1"/>
    <property type="molecule type" value="Genomic_DNA"/>
</dbReference>
<keyword evidence="5 9" id="KW-0653">Protein transport</keyword>
<comment type="caution">
    <text evidence="10">The sequence shown here is derived from an EMBL/GenBank/DDBJ whole genome shotgun (WGS) entry which is preliminary data.</text>
</comment>
<dbReference type="Gene3D" id="1.20.5.1030">
    <property type="entry name" value="Preprotein translocase secy subunit"/>
    <property type="match status" value="1"/>
</dbReference>
<feature type="transmembrane region" description="Helical" evidence="9">
    <location>
        <begin position="53"/>
        <end position="81"/>
    </location>
</feature>
<dbReference type="HAMAP" id="MF_00422">
    <property type="entry name" value="SecE"/>
    <property type="match status" value="1"/>
</dbReference>
<dbReference type="PANTHER" id="PTHR33910:SF1">
    <property type="entry name" value="PROTEIN TRANSLOCASE SUBUNIT SECE"/>
    <property type="match status" value="1"/>
</dbReference>
<evidence type="ECO:0000313" key="10">
    <source>
        <dbReference type="EMBL" id="MBU3819403.1"/>
    </source>
</evidence>
<keyword evidence="6 9" id="KW-1133">Transmembrane helix</keyword>
<evidence type="ECO:0000256" key="5">
    <source>
        <dbReference type="ARBA" id="ARBA00022927"/>
    </source>
</evidence>
<keyword evidence="4 9" id="KW-0812">Transmembrane</keyword>
<evidence type="ECO:0000256" key="6">
    <source>
        <dbReference type="ARBA" id="ARBA00022989"/>
    </source>
</evidence>
<dbReference type="GO" id="GO:0009306">
    <property type="term" value="P:protein secretion"/>
    <property type="evidence" value="ECO:0007669"/>
    <property type="project" value="UniProtKB-UniRule"/>
</dbReference>
<dbReference type="InterPro" id="IPR005807">
    <property type="entry name" value="SecE_bac"/>
</dbReference>
<dbReference type="Proteomes" id="UP000824178">
    <property type="component" value="Unassembled WGS sequence"/>
</dbReference>
<sequence length="83" mass="8754">MADKTENKPGFVARMKAAVKGLFGSIAKFIRDTKNELKKVVWPSKADVKTNTIVVLVVVAIAAVVMIVLDAIFGGVLGLVIGA</sequence>
<keyword evidence="2 9" id="KW-0813">Transport</keyword>
<evidence type="ECO:0000256" key="4">
    <source>
        <dbReference type="ARBA" id="ARBA00022692"/>
    </source>
</evidence>
<evidence type="ECO:0000256" key="7">
    <source>
        <dbReference type="ARBA" id="ARBA00023010"/>
    </source>
</evidence>
<dbReference type="GO" id="GO:0008320">
    <property type="term" value="F:protein transmembrane transporter activity"/>
    <property type="evidence" value="ECO:0007669"/>
    <property type="project" value="UniProtKB-UniRule"/>
</dbReference>
<evidence type="ECO:0000256" key="1">
    <source>
        <dbReference type="ARBA" id="ARBA00004370"/>
    </source>
</evidence>
<reference evidence="10" key="2">
    <citation type="submission" date="2021-04" db="EMBL/GenBank/DDBJ databases">
        <authorList>
            <person name="Gilroy R."/>
        </authorList>
    </citation>
    <scope>NUCLEOTIDE SEQUENCE</scope>
    <source>
        <strain evidence="10">742</strain>
    </source>
</reference>
<dbReference type="InterPro" id="IPR001901">
    <property type="entry name" value="Translocase_SecE/Sec61-g"/>
</dbReference>
<comment type="subcellular location">
    <subcellularLocation>
        <location evidence="9">Cell membrane</location>
        <topology evidence="9">Single-pass membrane protein</topology>
    </subcellularLocation>
    <subcellularLocation>
        <location evidence="1">Membrane</location>
    </subcellularLocation>
</comment>
<reference evidence="10" key="1">
    <citation type="journal article" date="2021" name="PeerJ">
        <title>Extensive microbial diversity within the chicken gut microbiome revealed by metagenomics and culture.</title>
        <authorList>
            <person name="Gilroy R."/>
            <person name="Ravi A."/>
            <person name="Getino M."/>
            <person name="Pursley I."/>
            <person name="Horton D.L."/>
            <person name="Alikhan N.F."/>
            <person name="Baker D."/>
            <person name="Gharbi K."/>
            <person name="Hall N."/>
            <person name="Watson M."/>
            <person name="Adriaenssens E.M."/>
            <person name="Foster-Nyarko E."/>
            <person name="Jarju S."/>
            <person name="Secka A."/>
            <person name="Antonio M."/>
            <person name="Oren A."/>
            <person name="Chaudhuri R.R."/>
            <person name="La Ragione R."/>
            <person name="Hildebrand F."/>
            <person name="Pallen M.J."/>
        </authorList>
    </citation>
    <scope>NUCLEOTIDE SEQUENCE</scope>
    <source>
        <strain evidence="10">742</strain>
    </source>
</reference>
<accession>A0A9E2KK34</accession>
<comment type="subunit">
    <text evidence="9">Component of the Sec protein translocase complex. Heterotrimer consisting of SecY, SecE and SecG subunits. The heterotrimers can form oligomers, although 1 heterotrimer is thought to be able to translocate proteins. Interacts with the ribosome. Interacts with SecDF, and other proteins may be involved. Interacts with SecA.</text>
</comment>
<dbReference type="PANTHER" id="PTHR33910">
    <property type="entry name" value="PROTEIN TRANSLOCASE SUBUNIT SECE"/>
    <property type="match status" value="1"/>
</dbReference>
<dbReference type="AlphaFoldDB" id="A0A9E2KK34"/>
<dbReference type="GO" id="GO:0065002">
    <property type="term" value="P:intracellular protein transmembrane transport"/>
    <property type="evidence" value="ECO:0007669"/>
    <property type="project" value="UniProtKB-UniRule"/>
</dbReference>
<keyword evidence="7 9" id="KW-0811">Translocation</keyword>
<dbReference type="GO" id="GO:0005886">
    <property type="term" value="C:plasma membrane"/>
    <property type="evidence" value="ECO:0007669"/>
    <property type="project" value="UniProtKB-SubCell"/>
</dbReference>
<dbReference type="GO" id="GO:0043952">
    <property type="term" value="P:protein transport by the Sec complex"/>
    <property type="evidence" value="ECO:0007669"/>
    <property type="project" value="UniProtKB-UniRule"/>
</dbReference>
<evidence type="ECO:0000256" key="2">
    <source>
        <dbReference type="ARBA" id="ARBA00022448"/>
    </source>
</evidence>
<keyword evidence="8 9" id="KW-0472">Membrane</keyword>
<evidence type="ECO:0000256" key="9">
    <source>
        <dbReference type="HAMAP-Rule" id="MF_00422"/>
    </source>
</evidence>
<gene>
    <name evidence="9 10" type="primary">secE</name>
    <name evidence="10" type="ORF">H9864_03390</name>
</gene>
<dbReference type="NCBIfam" id="TIGR00964">
    <property type="entry name" value="secE_bact"/>
    <property type="match status" value="1"/>
</dbReference>
<dbReference type="InterPro" id="IPR038379">
    <property type="entry name" value="SecE_sf"/>
</dbReference>
<keyword evidence="3 9" id="KW-1003">Cell membrane</keyword>
<dbReference type="Pfam" id="PF00584">
    <property type="entry name" value="SecE"/>
    <property type="match status" value="1"/>
</dbReference>
<evidence type="ECO:0000256" key="3">
    <source>
        <dbReference type="ARBA" id="ARBA00022475"/>
    </source>
</evidence>
<evidence type="ECO:0000256" key="8">
    <source>
        <dbReference type="ARBA" id="ARBA00023136"/>
    </source>
</evidence>
<evidence type="ECO:0000313" key="11">
    <source>
        <dbReference type="Proteomes" id="UP000824178"/>
    </source>
</evidence>
<name>A0A9E2KK34_9FIRM</name>
<comment type="function">
    <text evidence="9">Essential subunit of the Sec protein translocation channel SecYEG. Clamps together the 2 halves of SecY. May contact the channel plug during translocation.</text>
</comment>
<organism evidence="10 11">
    <name type="scientific">Candidatus Faecalibacterium intestinavium</name>
    <dbReference type="NCBI Taxonomy" id="2838580"/>
    <lineage>
        <taxon>Bacteria</taxon>
        <taxon>Bacillati</taxon>
        <taxon>Bacillota</taxon>
        <taxon>Clostridia</taxon>
        <taxon>Eubacteriales</taxon>
        <taxon>Oscillospiraceae</taxon>
        <taxon>Faecalibacterium</taxon>
    </lineage>
</organism>
<protein>
    <recommendedName>
        <fullName evidence="9">Protein translocase subunit SecE</fullName>
    </recommendedName>
</protein>